<name>A0A7X5QQV1_9GAMM</name>
<evidence type="ECO:0000256" key="4">
    <source>
        <dbReference type="ARBA" id="ARBA00022840"/>
    </source>
</evidence>
<evidence type="ECO:0000313" key="10">
    <source>
        <dbReference type="EMBL" id="NHB98652.1"/>
    </source>
</evidence>
<evidence type="ECO:0000259" key="8">
    <source>
        <dbReference type="PROSITE" id="PS50893"/>
    </source>
</evidence>
<dbReference type="GO" id="GO:0015421">
    <property type="term" value="F:ABC-type oligopeptide transporter activity"/>
    <property type="evidence" value="ECO:0007669"/>
    <property type="project" value="TreeGrafter"/>
</dbReference>
<dbReference type="GO" id="GO:0005886">
    <property type="term" value="C:plasma membrane"/>
    <property type="evidence" value="ECO:0007669"/>
    <property type="project" value="UniProtKB-SubCell"/>
</dbReference>
<keyword evidence="3" id="KW-0547">Nucleotide-binding</keyword>
<dbReference type="Pfam" id="PF00005">
    <property type="entry name" value="ABC_tran"/>
    <property type="match status" value="1"/>
</dbReference>
<gene>
    <name evidence="10" type="ORF">C5470_20895</name>
</gene>
<dbReference type="PROSITE" id="PS00211">
    <property type="entry name" value="ABC_TRANSPORTER_1"/>
    <property type="match status" value="1"/>
</dbReference>
<dbReference type="SMART" id="SM00382">
    <property type="entry name" value="AAA"/>
    <property type="match status" value="1"/>
</dbReference>
<organism evidence="10 11">
    <name type="scientific">Photorhabdus stackebrandtii</name>
    <dbReference type="NCBI Taxonomy" id="1123042"/>
    <lineage>
        <taxon>Bacteria</taxon>
        <taxon>Pseudomonadati</taxon>
        <taxon>Pseudomonadota</taxon>
        <taxon>Gammaproteobacteria</taxon>
        <taxon>Enterobacterales</taxon>
        <taxon>Morganellaceae</taxon>
        <taxon>Photorhabdus</taxon>
    </lineage>
</organism>
<evidence type="ECO:0000256" key="5">
    <source>
        <dbReference type="ARBA" id="ARBA00022989"/>
    </source>
</evidence>
<dbReference type="InterPro" id="IPR039421">
    <property type="entry name" value="Type_1_exporter"/>
</dbReference>
<dbReference type="InterPro" id="IPR003439">
    <property type="entry name" value="ABC_transporter-like_ATP-bd"/>
</dbReference>
<dbReference type="PANTHER" id="PTHR43394:SF1">
    <property type="entry name" value="ATP-BINDING CASSETTE SUB-FAMILY B MEMBER 10, MITOCHONDRIAL"/>
    <property type="match status" value="1"/>
</dbReference>
<dbReference type="GO" id="GO:0016887">
    <property type="term" value="F:ATP hydrolysis activity"/>
    <property type="evidence" value="ECO:0007669"/>
    <property type="project" value="InterPro"/>
</dbReference>
<evidence type="ECO:0000313" key="11">
    <source>
        <dbReference type="Proteomes" id="UP000547931"/>
    </source>
</evidence>
<dbReference type="PROSITE" id="PS50929">
    <property type="entry name" value="ABC_TM1F"/>
    <property type="match status" value="1"/>
</dbReference>
<dbReference type="Proteomes" id="UP000547931">
    <property type="component" value="Unassembled WGS sequence"/>
</dbReference>
<evidence type="ECO:0000256" key="2">
    <source>
        <dbReference type="ARBA" id="ARBA00022692"/>
    </source>
</evidence>
<dbReference type="InterPro" id="IPR036640">
    <property type="entry name" value="ABC1_TM_sf"/>
</dbReference>
<keyword evidence="11" id="KW-1185">Reference proteome</keyword>
<dbReference type="EMBL" id="PUJV01000049">
    <property type="protein sequence ID" value="NHB98652.1"/>
    <property type="molecule type" value="Genomic_DNA"/>
</dbReference>
<dbReference type="GO" id="GO:0005524">
    <property type="term" value="F:ATP binding"/>
    <property type="evidence" value="ECO:0007669"/>
    <property type="project" value="UniProtKB-KW"/>
</dbReference>
<evidence type="ECO:0000256" key="1">
    <source>
        <dbReference type="ARBA" id="ARBA00004651"/>
    </source>
</evidence>
<dbReference type="InterPro" id="IPR005898">
    <property type="entry name" value="Cyc_pep_transpt_SyrD/YojI"/>
</dbReference>
<dbReference type="PROSITE" id="PS50893">
    <property type="entry name" value="ABC_TRANSPORTER_2"/>
    <property type="match status" value="1"/>
</dbReference>
<protein>
    <submittedName>
        <fullName evidence="10">Cyclic peptide export ABC transporter</fullName>
    </submittedName>
</protein>
<evidence type="ECO:0000259" key="9">
    <source>
        <dbReference type="PROSITE" id="PS50929"/>
    </source>
</evidence>
<dbReference type="SUPFAM" id="SSF52540">
    <property type="entry name" value="P-loop containing nucleoside triphosphate hydrolases"/>
    <property type="match status" value="1"/>
</dbReference>
<feature type="transmembrane region" description="Helical" evidence="7">
    <location>
        <begin position="21"/>
        <end position="46"/>
    </location>
</feature>
<evidence type="ECO:0000256" key="6">
    <source>
        <dbReference type="ARBA" id="ARBA00023136"/>
    </source>
</evidence>
<dbReference type="AlphaFoldDB" id="A0A7X5QQV1"/>
<comment type="caution">
    <text evidence="10">The sequence shown here is derived from an EMBL/GenBank/DDBJ whole genome shotgun (WGS) entry which is preliminary data.</text>
</comment>
<dbReference type="Gene3D" id="1.20.1560.10">
    <property type="entry name" value="ABC transporter type 1, transmembrane domain"/>
    <property type="match status" value="1"/>
</dbReference>
<feature type="transmembrane region" description="Helical" evidence="7">
    <location>
        <begin position="130"/>
        <end position="153"/>
    </location>
</feature>
<sequence length="557" mass="61873">MNTSKIKQPTYRILLSLLYRSRWALAIAVFASIANGISSVSLITLINKAVTTSNDNYSSLAWYFGILAVLAIACRILSGVIFAKLSQNTMAKMRELISERVTRAPFRQIEVLGASRAQSIITDDATNVSLLFFTLPNIVMQGSIVLGCLGYLAWLSWPVFFLALAIVIIGSLGYSLGGTKAINSFNAAGKAQDRLFNHFNALFSGAKELKLHFSRTQAFFTNSLGREIDAVRQHRTRAFGVYAFGAGWILFLFYVFLGLVIFAPTVIPGLEVTTLAGYVIIFLFMLMPLDGLLNSIPALNAARVSLNRIGNVLSELNEQDQFTQQISANEFGEATLLCLSGLTHSYYREKEDEVFQLGPIDMKLKRGEITFLIGGNGSGKTTLAKLLVGLYTPENGTITVDGHVITDNNRANYRQLFSAVFSDFYLFETLIGLSDTDSTLDSRANELLTKLHLDHKVKIENGCFSTRDLSLGQRKRLALVVAYLEDRPFYLFDEWAADQDPLFKAVFYQELLPELAARGKAVLAITHDDRFFHLADHCIKLESGRLLVNKQQMVIAQ</sequence>
<keyword evidence="5 7" id="KW-1133">Transmembrane helix</keyword>
<dbReference type="GO" id="GO:1904680">
    <property type="term" value="F:peptide transmembrane transporter activity"/>
    <property type="evidence" value="ECO:0007669"/>
    <property type="project" value="InterPro"/>
</dbReference>
<feature type="transmembrane region" description="Helical" evidence="7">
    <location>
        <begin position="61"/>
        <end position="83"/>
    </location>
</feature>
<dbReference type="RefSeq" id="WP_166291615.1">
    <property type="nucleotide sequence ID" value="NZ_CAWPIE010000049.1"/>
</dbReference>
<feature type="domain" description="ABC transporter" evidence="8">
    <location>
        <begin position="337"/>
        <end position="556"/>
    </location>
</feature>
<dbReference type="InterPro" id="IPR003593">
    <property type="entry name" value="AAA+_ATPase"/>
</dbReference>
<dbReference type="InterPro" id="IPR027417">
    <property type="entry name" value="P-loop_NTPase"/>
</dbReference>
<comment type="subcellular location">
    <subcellularLocation>
        <location evidence="1">Cell membrane</location>
        <topology evidence="1">Multi-pass membrane protein</topology>
    </subcellularLocation>
</comment>
<accession>A0A7X5QQV1</accession>
<dbReference type="SUPFAM" id="SSF90123">
    <property type="entry name" value="ABC transporter transmembrane region"/>
    <property type="match status" value="1"/>
</dbReference>
<keyword evidence="2 7" id="KW-0812">Transmembrane</keyword>
<feature type="transmembrane region" description="Helical" evidence="7">
    <location>
        <begin position="275"/>
        <end position="293"/>
    </location>
</feature>
<evidence type="ECO:0000256" key="7">
    <source>
        <dbReference type="SAM" id="Phobius"/>
    </source>
</evidence>
<dbReference type="Pfam" id="PF00664">
    <property type="entry name" value="ABC_membrane"/>
    <property type="match status" value="1"/>
</dbReference>
<feature type="transmembrane region" description="Helical" evidence="7">
    <location>
        <begin position="241"/>
        <end position="263"/>
    </location>
</feature>
<evidence type="ECO:0000256" key="3">
    <source>
        <dbReference type="ARBA" id="ARBA00022741"/>
    </source>
</evidence>
<dbReference type="InterPro" id="IPR011527">
    <property type="entry name" value="ABC1_TM_dom"/>
</dbReference>
<proteinExistence type="predicted"/>
<dbReference type="PANTHER" id="PTHR43394">
    <property type="entry name" value="ATP-DEPENDENT PERMEASE MDL1, MITOCHONDRIAL"/>
    <property type="match status" value="1"/>
</dbReference>
<dbReference type="Gene3D" id="3.40.50.300">
    <property type="entry name" value="P-loop containing nucleotide triphosphate hydrolases"/>
    <property type="match status" value="1"/>
</dbReference>
<feature type="transmembrane region" description="Helical" evidence="7">
    <location>
        <begin position="159"/>
        <end position="177"/>
    </location>
</feature>
<keyword evidence="4" id="KW-0067">ATP-binding</keyword>
<dbReference type="NCBIfam" id="TIGR01194">
    <property type="entry name" value="cyc_pep_trnsptr"/>
    <property type="match status" value="1"/>
</dbReference>
<dbReference type="InterPro" id="IPR017871">
    <property type="entry name" value="ABC_transporter-like_CS"/>
</dbReference>
<keyword evidence="6 7" id="KW-0472">Membrane</keyword>
<reference evidence="10 11" key="1">
    <citation type="submission" date="2018-02" db="EMBL/GenBank/DDBJ databases">
        <authorList>
            <person name="Machado R.A."/>
        </authorList>
    </citation>
    <scope>NUCLEOTIDE SEQUENCE [LARGE SCALE GENOMIC DNA]</scope>
    <source>
        <strain evidence="10 11">DSM 23271</strain>
    </source>
</reference>
<feature type="domain" description="ABC transmembrane type-1" evidence="9">
    <location>
        <begin position="23"/>
        <end position="301"/>
    </location>
</feature>